<reference evidence="1" key="2">
    <citation type="journal article" date="2015" name="Fish Shellfish Immunol.">
        <title>Early steps in the European eel (Anguilla anguilla)-Vibrio vulnificus interaction in the gills: Role of the RtxA13 toxin.</title>
        <authorList>
            <person name="Callol A."/>
            <person name="Pajuelo D."/>
            <person name="Ebbesson L."/>
            <person name="Teles M."/>
            <person name="MacKenzie S."/>
            <person name="Amaro C."/>
        </authorList>
    </citation>
    <scope>NUCLEOTIDE SEQUENCE</scope>
</reference>
<dbReference type="EMBL" id="GBXM01066313">
    <property type="protein sequence ID" value="JAH42264.1"/>
    <property type="molecule type" value="Transcribed_RNA"/>
</dbReference>
<accession>A0A0E9SLN6</accession>
<reference evidence="1" key="1">
    <citation type="submission" date="2014-11" db="EMBL/GenBank/DDBJ databases">
        <authorList>
            <person name="Amaro Gonzalez C."/>
        </authorList>
    </citation>
    <scope>NUCLEOTIDE SEQUENCE</scope>
</reference>
<name>A0A0E9SLN6_ANGAN</name>
<sequence length="90" mass="10105">MFTCSHKRVPYYLHVAYYVTVKVCTGFIDTAGYIVNHTVPLTHSHLDHSCGLNNPTIVRQGDGELLHTFICLHSTGLVENETSDCGTYYQ</sequence>
<evidence type="ECO:0000313" key="1">
    <source>
        <dbReference type="EMBL" id="JAH42264.1"/>
    </source>
</evidence>
<dbReference type="AlphaFoldDB" id="A0A0E9SLN6"/>
<protein>
    <submittedName>
        <fullName evidence="1">Uncharacterized protein</fullName>
    </submittedName>
</protein>
<proteinExistence type="predicted"/>
<organism evidence="1">
    <name type="scientific">Anguilla anguilla</name>
    <name type="common">European freshwater eel</name>
    <name type="synonym">Muraena anguilla</name>
    <dbReference type="NCBI Taxonomy" id="7936"/>
    <lineage>
        <taxon>Eukaryota</taxon>
        <taxon>Metazoa</taxon>
        <taxon>Chordata</taxon>
        <taxon>Craniata</taxon>
        <taxon>Vertebrata</taxon>
        <taxon>Euteleostomi</taxon>
        <taxon>Actinopterygii</taxon>
        <taxon>Neopterygii</taxon>
        <taxon>Teleostei</taxon>
        <taxon>Anguilliformes</taxon>
        <taxon>Anguillidae</taxon>
        <taxon>Anguilla</taxon>
    </lineage>
</organism>